<organism evidence="1 2">
    <name type="scientific">Mucuna pruriens</name>
    <name type="common">Velvet bean</name>
    <name type="synonym">Dolichos pruriens</name>
    <dbReference type="NCBI Taxonomy" id="157652"/>
    <lineage>
        <taxon>Eukaryota</taxon>
        <taxon>Viridiplantae</taxon>
        <taxon>Streptophyta</taxon>
        <taxon>Embryophyta</taxon>
        <taxon>Tracheophyta</taxon>
        <taxon>Spermatophyta</taxon>
        <taxon>Magnoliopsida</taxon>
        <taxon>eudicotyledons</taxon>
        <taxon>Gunneridae</taxon>
        <taxon>Pentapetalae</taxon>
        <taxon>rosids</taxon>
        <taxon>fabids</taxon>
        <taxon>Fabales</taxon>
        <taxon>Fabaceae</taxon>
        <taxon>Papilionoideae</taxon>
        <taxon>50 kb inversion clade</taxon>
        <taxon>NPAAA clade</taxon>
        <taxon>indigoferoid/millettioid clade</taxon>
        <taxon>Phaseoleae</taxon>
        <taxon>Mucuna</taxon>
    </lineage>
</organism>
<feature type="non-terminal residue" evidence="1">
    <location>
        <position position="85"/>
    </location>
</feature>
<name>A0A371G8R0_MUCPR</name>
<dbReference type="AlphaFoldDB" id="A0A371G8R0"/>
<evidence type="ECO:0000313" key="2">
    <source>
        <dbReference type="Proteomes" id="UP000257109"/>
    </source>
</evidence>
<feature type="non-terminal residue" evidence="1">
    <location>
        <position position="1"/>
    </location>
</feature>
<dbReference type="Proteomes" id="UP000257109">
    <property type="component" value="Unassembled WGS sequence"/>
</dbReference>
<evidence type="ECO:0000313" key="1">
    <source>
        <dbReference type="EMBL" id="RDX86940.1"/>
    </source>
</evidence>
<accession>A0A371G8R0</accession>
<dbReference type="EMBL" id="QJKJ01006371">
    <property type="protein sequence ID" value="RDX86940.1"/>
    <property type="molecule type" value="Genomic_DNA"/>
</dbReference>
<protein>
    <submittedName>
        <fullName evidence="1">Uncharacterized protein</fullName>
    </submittedName>
</protein>
<reference evidence="1" key="1">
    <citation type="submission" date="2018-05" db="EMBL/GenBank/DDBJ databases">
        <title>Draft genome of Mucuna pruriens seed.</title>
        <authorList>
            <person name="Nnadi N.E."/>
            <person name="Vos R."/>
            <person name="Hasami M.H."/>
            <person name="Devisetty U.K."/>
            <person name="Aguiy J.C."/>
        </authorList>
    </citation>
    <scope>NUCLEOTIDE SEQUENCE [LARGE SCALE GENOMIC DNA]</scope>
    <source>
        <strain evidence="1">JCA_2017</strain>
    </source>
</reference>
<keyword evidence="2" id="KW-1185">Reference proteome</keyword>
<gene>
    <name evidence="1" type="ORF">CR513_31661</name>
</gene>
<dbReference type="OrthoDB" id="1432245at2759"/>
<proteinExistence type="predicted"/>
<sequence length="85" mass="9693">MKLLATRIIYPILDSQRVSLVQVVRKKSRMTVVKSQNNKLVPTRVICIFILYQQINIKPYSPAHLTPLPILRCCSTCAMPQAPSR</sequence>
<comment type="caution">
    <text evidence="1">The sequence shown here is derived from an EMBL/GenBank/DDBJ whole genome shotgun (WGS) entry which is preliminary data.</text>
</comment>